<gene>
    <name evidence="10" type="primary">PPFIA2</name>
    <name evidence="10" type="synonym">LOC115198986</name>
</gene>
<feature type="region of interest" description="Disordered" evidence="8">
    <location>
        <begin position="757"/>
        <end position="784"/>
    </location>
</feature>
<evidence type="ECO:0000313" key="10">
    <source>
        <dbReference type="Ensembl" id="ENSSTUP00000079733.1"/>
    </source>
</evidence>
<dbReference type="FunFam" id="1.10.150.50:FF:000003">
    <property type="entry name" value="liprin-alpha-2 isoform X1"/>
    <property type="match status" value="1"/>
</dbReference>
<name>A0A674C8N4_SALTR</name>
<evidence type="ECO:0000256" key="8">
    <source>
        <dbReference type="SAM" id="MobiDB-lite"/>
    </source>
</evidence>
<keyword evidence="4" id="KW-0597">Phosphoprotein</keyword>
<dbReference type="GO" id="GO:0048786">
    <property type="term" value="C:presynaptic active zone"/>
    <property type="evidence" value="ECO:0007669"/>
    <property type="project" value="TreeGrafter"/>
</dbReference>
<dbReference type="GeneTree" id="ENSGT01050000244900"/>
<accession>A0A674C8N4</accession>
<dbReference type="CDD" id="cd09565">
    <property type="entry name" value="SAM_liprin-alpha1_2_3_4_repeat2"/>
    <property type="match status" value="1"/>
</dbReference>
<dbReference type="Proteomes" id="UP000472277">
    <property type="component" value="Chromosome 8"/>
</dbReference>
<protein>
    <submittedName>
        <fullName evidence="10">PTPRF interacting protein alpha 2</fullName>
    </submittedName>
</protein>
<comment type="subcellular location">
    <subcellularLocation>
        <location evidence="1">Cytoplasm</location>
    </subcellularLocation>
</comment>
<evidence type="ECO:0000256" key="1">
    <source>
        <dbReference type="ARBA" id="ARBA00004496"/>
    </source>
</evidence>
<proteinExistence type="inferred from homology"/>
<feature type="domain" description="SAM" evidence="9">
    <location>
        <begin position="1073"/>
        <end position="1142"/>
    </location>
</feature>
<comment type="similarity">
    <text evidence="2">Belongs to the liprin family. Liprin-alpha subfamily.</text>
</comment>
<keyword evidence="5" id="KW-0677">Repeat</keyword>
<dbReference type="Gene3D" id="1.10.150.50">
    <property type="entry name" value="Transcription Factor, Ets-1"/>
    <property type="match status" value="3"/>
</dbReference>
<dbReference type="PANTHER" id="PTHR12587">
    <property type="entry name" value="LAR INTERACTING PROTEIN LIP -RELATED PROTEIN"/>
    <property type="match status" value="1"/>
</dbReference>
<dbReference type="InterPro" id="IPR001660">
    <property type="entry name" value="SAM"/>
</dbReference>
<feature type="compositionally biased region" description="Polar residues" evidence="8">
    <location>
        <begin position="10"/>
        <end position="24"/>
    </location>
</feature>
<dbReference type="InterPro" id="IPR037620">
    <property type="entry name" value="LIP-1_SAM_1"/>
</dbReference>
<evidence type="ECO:0000256" key="2">
    <source>
        <dbReference type="ARBA" id="ARBA00007026"/>
    </source>
</evidence>
<keyword evidence="6 7" id="KW-0175">Coiled coil</keyword>
<dbReference type="SMART" id="SM00454">
    <property type="entry name" value="SAM"/>
    <property type="match status" value="3"/>
</dbReference>
<dbReference type="InterPro" id="IPR013761">
    <property type="entry name" value="SAM/pointed_sf"/>
</dbReference>
<dbReference type="AlphaFoldDB" id="A0A674C8N4"/>
<dbReference type="GO" id="GO:0005737">
    <property type="term" value="C:cytoplasm"/>
    <property type="evidence" value="ECO:0007669"/>
    <property type="project" value="UniProtKB-SubCell"/>
</dbReference>
<dbReference type="PANTHER" id="PTHR12587:SF6">
    <property type="entry name" value="LIPRIN-ALPHA-2"/>
    <property type="match status" value="1"/>
</dbReference>
<dbReference type="GO" id="GO:0050808">
    <property type="term" value="P:synapse organization"/>
    <property type="evidence" value="ECO:0007669"/>
    <property type="project" value="TreeGrafter"/>
</dbReference>
<reference evidence="10" key="2">
    <citation type="submission" date="2025-09" db="UniProtKB">
        <authorList>
            <consortium name="Ensembl"/>
        </authorList>
    </citation>
    <scope>IDENTIFICATION</scope>
</reference>
<dbReference type="Pfam" id="PF25526">
    <property type="entry name" value="LIP-1"/>
    <property type="match status" value="1"/>
</dbReference>
<feature type="region of interest" description="Disordered" evidence="8">
    <location>
        <begin position="1176"/>
        <end position="1215"/>
    </location>
</feature>
<feature type="region of interest" description="Disordered" evidence="8">
    <location>
        <begin position="707"/>
        <end position="737"/>
    </location>
</feature>
<keyword evidence="3" id="KW-0963">Cytoplasm</keyword>
<dbReference type="FunFam" id="1.10.150.50:FF:000004">
    <property type="entry name" value="PTPRF interacting protein alpha 1"/>
    <property type="match status" value="1"/>
</dbReference>
<dbReference type="CDD" id="cd09562">
    <property type="entry name" value="SAM_liprin-alpha1_2_3_4_repeat1"/>
    <property type="match status" value="1"/>
</dbReference>
<evidence type="ECO:0000256" key="5">
    <source>
        <dbReference type="ARBA" id="ARBA00022737"/>
    </source>
</evidence>
<dbReference type="FunFam" id="1.10.150.50:FF:000002">
    <property type="entry name" value="PTPRF interacting protein alpha 1"/>
    <property type="match status" value="1"/>
</dbReference>
<feature type="coiled-coil region" evidence="7">
    <location>
        <begin position="651"/>
        <end position="692"/>
    </location>
</feature>
<reference evidence="10" key="1">
    <citation type="submission" date="2025-08" db="UniProtKB">
        <authorList>
            <consortium name="Ensembl"/>
        </authorList>
    </citation>
    <scope>IDENTIFICATION</scope>
</reference>
<dbReference type="SUPFAM" id="SSF47769">
    <property type="entry name" value="SAM/Pointed domain"/>
    <property type="match status" value="3"/>
</dbReference>
<dbReference type="PROSITE" id="PS50105">
    <property type="entry name" value="SAM_DOMAIN"/>
    <property type="match status" value="3"/>
</dbReference>
<dbReference type="Pfam" id="PF00536">
    <property type="entry name" value="SAM_1"/>
    <property type="match status" value="2"/>
</dbReference>
<evidence type="ECO:0000256" key="7">
    <source>
        <dbReference type="SAM" id="Coils"/>
    </source>
</evidence>
<feature type="coiled-coil region" evidence="7">
    <location>
        <begin position="197"/>
        <end position="231"/>
    </location>
</feature>
<dbReference type="InterPro" id="IPR057892">
    <property type="entry name" value="LIP-1_CC2"/>
</dbReference>
<feature type="compositionally biased region" description="Low complexity" evidence="8">
    <location>
        <begin position="707"/>
        <end position="726"/>
    </location>
</feature>
<evidence type="ECO:0000313" key="11">
    <source>
        <dbReference type="Proteomes" id="UP000472277"/>
    </source>
</evidence>
<dbReference type="Pfam" id="PF07647">
    <property type="entry name" value="SAM_2"/>
    <property type="match status" value="1"/>
</dbReference>
<feature type="coiled-coil region" evidence="7">
    <location>
        <begin position="105"/>
        <end position="146"/>
    </location>
</feature>
<feature type="compositionally biased region" description="Basic and acidic residues" evidence="8">
    <location>
        <begin position="727"/>
        <end position="737"/>
    </location>
</feature>
<dbReference type="Ensembl" id="ENSSTUT00000084874.1">
    <property type="protein sequence ID" value="ENSSTUP00000079733.1"/>
    <property type="gene ID" value="ENSSTUG00000032738.1"/>
</dbReference>
<feature type="domain" description="SAM" evidence="9">
    <location>
        <begin position="992"/>
        <end position="1049"/>
    </location>
</feature>
<feature type="coiled-coil region" evidence="7">
    <location>
        <begin position="270"/>
        <end position="454"/>
    </location>
</feature>
<organism evidence="10 11">
    <name type="scientific">Salmo trutta</name>
    <name type="common">Brown trout</name>
    <dbReference type="NCBI Taxonomy" id="8032"/>
    <lineage>
        <taxon>Eukaryota</taxon>
        <taxon>Metazoa</taxon>
        <taxon>Chordata</taxon>
        <taxon>Craniata</taxon>
        <taxon>Vertebrata</taxon>
        <taxon>Euteleostomi</taxon>
        <taxon>Actinopterygii</taxon>
        <taxon>Neopterygii</taxon>
        <taxon>Teleostei</taxon>
        <taxon>Protacanthopterygii</taxon>
        <taxon>Salmoniformes</taxon>
        <taxon>Salmonidae</taxon>
        <taxon>Salmoninae</taxon>
        <taxon>Salmo</taxon>
    </lineage>
</organism>
<evidence type="ECO:0000259" key="9">
    <source>
        <dbReference type="PROSITE" id="PS50105"/>
    </source>
</evidence>
<dbReference type="CDD" id="cd09568">
    <property type="entry name" value="SAM_liprin-alpha1_2_3_4_repeat3"/>
    <property type="match status" value="1"/>
</dbReference>
<sequence length="1215" mass="138435">MMCEVMPTISEDTAQRGSQSSTSDPDSHFEQLMVNMLDERDRLLDTLRETQESLGLSQQHLEDVIYDRDSLQRQLSSALPQVTYLTPALAVMLTSMFCVVAVQEFAALTKELNVCRENLLEKEEEISELKAERNNTRLLLEHLECLVSRHERSLRMTVVKRQAQSPSGVSSEVEVLKALKSLFEHHKALDEKVRERLRVSLERVSALEEELTSANQEIVALREQNAHIQRKVASGDGSEDILEGADASQKVHSKRLSNGSMESAHEAGQVVELQDLLEKQNYELAQMKERMSSLSSRVSEVEQELDTARKDLIKTEEMSTKYQRDIKEAMCQKEDMEERIVTLEKRYLSAQRESTSLHDISDKLENELANKEAFLRQMEDKNRQLLERLELAEQKLQQTMRKAETLPEVEAELAQRIAALTKAEERHGSIEERMRHLEGQLEEKHQELLRARQREKMNEEHNKRLSDTVDRLLTESNERLQLHLKERMAALEEKNVLIQDSEGYRKQYEDSIHEKTHLADEIDKLRSELDQFRLRTGSLTEPTLSRSHLDTSGELRFSLGSLAETQSDHYRSAKVIRRPRRGRMGLRRDESKAKSLGEHEWRSQQLGILGSHPFESEMSDMSDIDDDDRETMFSSMDLLSPGGHSDAQTLAMMLQEQLDAINKEIRLIQEEKESTELRAEEIENRVASVSLEGLNLARMHHPGASITASATASSLASSSPPSGHSTPKLDHRSTADMERMGIMTLPSDLRKHRRKIAATDDDGQDKATIKCETSPPPTPRTVRMTRTLPASSHNEARGIAANLEAEASALSSVASSQDSINKQPKKKGIKSSIGRLFGKKEKTRLAQLHAHREDMAVGKLGTQAEKDRRLKKKHELLEEARRKGLPFAQWDGPTVVAWLELWLGMPAWYVAACRANVKSGAIMSALSDTEIQREIGISNPLHRLKLRLAIQEMVSLTSPSAPPTSRTVSSEEGSWAQTLAYGDMNHEWIGNEWLPSLGLPQYRSYFMECLVDARMLDHLTKKDLRVHLKMVDSFHRTSLQYGIMGLKKLNYDRKELERRREHSQHEMRDVLVWSNERVIRWVQSIGLKDYANILLESGVHGALVALDDNFDHTSLALLIQIPNQSTQARQILEREYNNLLALGTERRLDEYEDNDLRGPSWRRQFPPRDVHGISMMPGSAETLPAGFRVTTGSHSRRLPPEGELPHRPPQSRPNY</sequence>
<evidence type="ECO:0000256" key="6">
    <source>
        <dbReference type="ARBA" id="ARBA00023054"/>
    </source>
</evidence>
<evidence type="ECO:0000256" key="4">
    <source>
        <dbReference type="ARBA" id="ARBA00022553"/>
    </source>
</evidence>
<feature type="region of interest" description="Disordered" evidence="8">
    <location>
        <begin position="1"/>
        <end position="27"/>
    </location>
</feature>
<evidence type="ECO:0000256" key="3">
    <source>
        <dbReference type="ARBA" id="ARBA00022490"/>
    </source>
</evidence>
<dbReference type="InterPro" id="IPR037622">
    <property type="entry name" value="LIP-1_SAM_3"/>
</dbReference>
<feature type="domain" description="SAM" evidence="9">
    <location>
        <begin position="890"/>
        <end position="956"/>
    </location>
</feature>
<dbReference type="InterPro" id="IPR037621">
    <property type="entry name" value="LIP-1_SAM_2"/>
</dbReference>
<dbReference type="InterPro" id="IPR029515">
    <property type="entry name" value="Liprin"/>
</dbReference>
<keyword evidence="11" id="KW-1185">Reference proteome</keyword>